<sequence length="204" mass="23831">MTLIPERCIKGCFLRIRYFGAYNAISVKKGKLPLQYKLVAHVLLHCLSMRKGTFDELRDLMRSAMVALILNKTFNFSAMIFRYMSDNITKAKDRFYMYPRFVQMLIDDRLPEQMLPREASDLLKLQHMTDSSLGQVRVYQRSGNVILEKYLICHCARANYLAPEDDRWRHAECESDNEEFDDNDDDQLPPPPPPRQLSRKSTGS</sequence>
<feature type="compositionally biased region" description="Acidic residues" evidence="1">
    <location>
        <begin position="174"/>
        <end position="187"/>
    </location>
</feature>
<gene>
    <name evidence="2" type="ORF">E3N88_10188</name>
</gene>
<accession>A0A5N6PC77</accession>
<evidence type="ECO:0000313" key="3">
    <source>
        <dbReference type="Proteomes" id="UP000326396"/>
    </source>
</evidence>
<protein>
    <submittedName>
        <fullName evidence="2">Uncharacterized protein</fullName>
    </submittedName>
</protein>
<dbReference type="EMBL" id="SZYD01000005">
    <property type="protein sequence ID" value="KAD6118917.1"/>
    <property type="molecule type" value="Genomic_DNA"/>
</dbReference>
<keyword evidence="3" id="KW-1185">Reference proteome</keyword>
<dbReference type="AlphaFoldDB" id="A0A5N6PC77"/>
<evidence type="ECO:0000313" key="2">
    <source>
        <dbReference type="EMBL" id="KAD6118917.1"/>
    </source>
</evidence>
<dbReference type="Proteomes" id="UP000326396">
    <property type="component" value="Linkage Group LG13"/>
</dbReference>
<reference evidence="2 3" key="1">
    <citation type="submission" date="2019-05" db="EMBL/GenBank/DDBJ databases">
        <title>Mikania micrantha, genome provides insights into the molecular mechanism of rapid growth.</title>
        <authorList>
            <person name="Liu B."/>
        </authorList>
    </citation>
    <scope>NUCLEOTIDE SEQUENCE [LARGE SCALE GENOMIC DNA]</scope>
    <source>
        <strain evidence="2">NLD-2019</strain>
        <tissue evidence="2">Leaf</tissue>
    </source>
</reference>
<name>A0A5N6PC77_9ASTR</name>
<comment type="caution">
    <text evidence="2">The sequence shown here is derived from an EMBL/GenBank/DDBJ whole genome shotgun (WGS) entry which is preliminary data.</text>
</comment>
<feature type="region of interest" description="Disordered" evidence="1">
    <location>
        <begin position="172"/>
        <end position="204"/>
    </location>
</feature>
<organism evidence="2 3">
    <name type="scientific">Mikania micrantha</name>
    <name type="common">bitter vine</name>
    <dbReference type="NCBI Taxonomy" id="192012"/>
    <lineage>
        <taxon>Eukaryota</taxon>
        <taxon>Viridiplantae</taxon>
        <taxon>Streptophyta</taxon>
        <taxon>Embryophyta</taxon>
        <taxon>Tracheophyta</taxon>
        <taxon>Spermatophyta</taxon>
        <taxon>Magnoliopsida</taxon>
        <taxon>eudicotyledons</taxon>
        <taxon>Gunneridae</taxon>
        <taxon>Pentapetalae</taxon>
        <taxon>asterids</taxon>
        <taxon>campanulids</taxon>
        <taxon>Asterales</taxon>
        <taxon>Asteraceae</taxon>
        <taxon>Asteroideae</taxon>
        <taxon>Heliantheae alliance</taxon>
        <taxon>Eupatorieae</taxon>
        <taxon>Mikania</taxon>
    </lineage>
</organism>
<proteinExistence type="predicted"/>
<evidence type="ECO:0000256" key="1">
    <source>
        <dbReference type="SAM" id="MobiDB-lite"/>
    </source>
</evidence>
<dbReference type="OrthoDB" id="1749170at2759"/>